<dbReference type="AlphaFoldDB" id="A0A1E7ELI5"/>
<accession>A0A1E7ELI5</accession>
<organism evidence="1 2">
    <name type="scientific">Fragilariopsis cylindrus CCMP1102</name>
    <dbReference type="NCBI Taxonomy" id="635003"/>
    <lineage>
        <taxon>Eukaryota</taxon>
        <taxon>Sar</taxon>
        <taxon>Stramenopiles</taxon>
        <taxon>Ochrophyta</taxon>
        <taxon>Bacillariophyta</taxon>
        <taxon>Bacillariophyceae</taxon>
        <taxon>Bacillariophycidae</taxon>
        <taxon>Bacillariales</taxon>
        <taxon>Bacillariaceae</taxon>
        <taxon>Fragilariopsis</taxon>
    </lineage>
</organism>
<dbReference type="Proteomes" id="UP000095751">
    <property type="component" value="Unassembled WGS sequence"/>
</dbReference>
<dbReference type="InParanoid" id="A0A1E7ELI5"/>
<evidence type="ECO:0000313" key="1">
    <source>
        <dbReference type="EMBL" id="OEU06706.1"/>
    </source>
</evidence>
<protein>
    <submittedName>
        <fullName evidence="1">Uncharacterized protein</fullName>
    </submittedName>
</protein>
<reference evidence="1 2" key="1">
    <citation type="submission" date="2016-09" db="EMBL/GenBank/DDBJ databases">
        <title>Extensive genetic diversity and differential bi-allelic expression allows diatom success in the polar Southern Ocean.</title>
        <authorList>
            <consortium name="DOE Joint Genome Institute"/>
            <person name="Mock T."/>
            <person name="Otillar R.P."/>
            <person name="Strauss J."/>
            <person name="Dupont C."/>
            <person name="Frickenhaus S."/>
            <person name="Maumus F."/>
            <person name="Mcmullan M."/>
            <person name="Sanges R."/>
            <person name="Schmutz J."/>
            <person name="Toseland A."/>
            <person name="Valas R."/>
            <person name="Veluchamy A."/>
            <person name="Ward B.J."/>
            <person name="Allen A."/>
            <person name="Barry K."/>
            <person name="Falciatore A."/>
            <person name="Ferrante M."/>
            <person name="Fortunato A.E."/>
            <person name="Gloeckner G."/>
            <person name="Gruber A."/>
            <person name="Hipkin R."/>
            <person name="Janech M."/>
            <person name="Kroth P."/>
            <person name="Leese F."/>
            <person name="Lindquist E."/>
            <person name="Lyon B.R."/>
            <person name="Martin J."/>
            <person name="Mayer C."/>
            <person name="Parker M."/>
            <person name="Quesneville H."/>
            <person name="Raymond J."/>
            <person name="Uhlig C."/>
            <person name="Valentin K.U."/>
            <person name="Worden A.Z."/>
            <person name="Armbrust E.V."/>
            <person name="Bowler C."/>
            <person name="Green B."/>
            <person name="Moulton V."/>
            <person name="Van Oosterhout C."/>
            <person name="Grigoriev I."/>
        </authorList>
    </citation>
    <scope>NUCLEOTIDE SEQUENCE [LARGE SCALE GENOMIC DNA]</scope>
    <source>
        <strain evidence="1 2">CCMP1102</strain>
    </source>
</reference>
<name>A0A1E7ELI5_9STRA</name>
<dbReference type="KEGG" id="fcy:FRACYDRAFT_253781"/>
<keyword evidence="2" id="KW-1185">Reference proteome</keyword>
<dbReference type="EMBL" id="KV784402">
    <property type="protein sequence ID" value="OEU06706.1"/>
    <property type="molecule type" value="Genomic_DNA"/>
</dbReference>
<evidence type="ECO:0000313" key="2">
    <source>
        <dbReference type="Proteomes" id="UP000095751"/>
    </source>
</evidence>
<gene>
    <name evidence="1" type="ORF">FRACYDRAFT_253781</name>
</gene>
<proteinExistence type="predicted"/>
<sequence length="273" mass="31483">MLKLMDVVQSQSIRRCDFQFGSKERQIQNREVVTCLKDQDYEFVTFKNKDDTGNLVCELVDIYEASRLAKGIENDEDFRSYLEALANAKTTTEASSKRLIDKLFEKCTPTDPEKIATRKDYESHKEKLTGIKGGEVALNQMRFMLIDTLIEKCPPTKKGDVPNLFWVKVGNSENSLRQKRFVNARVVEENFPGDHPIVPCYTSDSIAKLFYKKIVDKIIDEARKELRSGFKAVQFKRIGYDSENNDWSLIYFRQHPSSVAKAQSKISTHFDPK</sequence>